<gene>
    <name evidence="2" type="ORF">FHS21_002524</name>
</gene>
<evidence type="ECO:0000256" key="1">
    <source>
        <dbReference type="SAM" id="Phobius"/>
    </source>
</evidence>
<keyword evidence="1" id="KW-0812">Transmembrane</keyword>
<protein>
    <submittedName>
        <fullName evidence="2">Uncharacterized BrkB/YihY/UPF0761 family membrane protein</fullName>
    </submittedName>
</protein>
<comment type="caution">
    <text evidence="2">The sequence shown here is derived from an EMBL/GenBank/DDBJ whole genome shotgun (WGS) entry which is preliminary data.</text>
</comment>
<evidence type="ECO:0000313" key="3">
    <source>
        <dbReference type="Proteomes" id="UP000554520"/>
    </source>
</evidence>
<reference evidence="2 3" key="1">
    <citation type="submission" date="2020-08" db="EMBL/GenBank/DDBJ databases">
        <title>Genomic Encyclopedia of Type Strains, Phase III (KMG-III): the genomes of soil and plant-associated and newly described type strains.</title>
        <authorList>
            <person name="Whitman W."/>
        </authorList>
    </citation>
    <scope>NUCLEOTIDE SEQUENCE [LARGE SCALE GENOMIC DNA]</scope>
    <source>
        <strain evidence="2 3">CECT 7015</strain>
    </source>
</reference>
<evidence type="ECO:0000313" key="2">
    <source>
        <dbReference type="EMBL" id="MBB3146109.1"/>
    </source>
</evidence>
<keyword evidence="1" id="KW-1133">Transmembrane helix</keyword>
<proteinExistence type="predicted"/>
<name>A0A839UCL1_9HYPH</name>
<dbReference type="Proteomes" id="UP000554520">
    <property type="component" value="Unassembled WGS sequence"/>
</dbReference>
<accession>A0A839UCL1</accession>
<dbReference type="AlphaFoldDB" id="A0A839UCL1"/>
<feature type="transmembrane region" description="Helical" evidence="1">
    <location>
        <begin position="31"/>
        <end position="54"/>
    </location>
</feature>
<keyword evidence="1" id="KW-0472">Membrane</keyword>
<dbReference type="EMBL" id="JACHXN010000007">
    <property type="protein sequence ID" value="MBB3146109.1"/>
    <property type="molecule type" value="Genomic_DNA"/>
</dbReference>
<keyword evidence="3" id="KW-1185">Reference proteome</keyword>
<sequence length="88" mass="9704">MEREQCVKAIFEASSVAYGQKETRSFLRLNLIAFVFTFGSILCGIFLSIAFGVLPIPSVNLHLTDEHSSLGGIHMEMMWGQGIEDGPI</sequence>
<organism evidence="2 3">
    <name type="scientific">Phyllobacterium trifolii</name>
    <dbReference type="NCBI Taxonomy" id="300193"/>
    <lineage>
        <taxon>Bacteria</taxon>
        <taxon>Pseudomonadati</taxon>
        <taxon>Pseudomonadota</taxon>
        <taxon>Alphaproteobacteria</taxon>
        <taxon>Hyphomicrobiales</taxon>
        <taxon>Phyllobacteriaceae</taxon>
        <taxon>Phyllobacterium</taxon>
    </lineage>
</organism>